<sequence>MTRSRLIELGTYEKKTLKNKYLIKANKNDYVHLNPIGKIIIDEQGKRVAKVIDVIGNINEPYILAYPLTEDEPKTKLYLEITNRESKKRRNRR</sequence>
<organism evidence="1 2">
    <name type="scientific">Acidianus brierleyi</name>
    <dbReference type="NCBI Taxonomy" id="41673"/>
    <lineage>
        <taxon>Archaea</taxon>
        <taxon>Thermoproteota</taxon>
        <taxon>Thermoprotei</taxon>
        <taxon>Sulfolobales</taxon>
        <taxon>Sulfolobaceae</taxon>
        <taxon>Acidianus</taxon>
    </lineage>
</organism>
<dbReference type="OrthoDB" id="60264at2157"/>
<accession>A0A2U9IG68</accession>
<dbReference type="GeneID" id="36832647"/>
<dbReference type="EMBL" id="CP029289">
    <property type="protein sequence ID" value="AWR95009.1"/>
    <property type="molecule type" value="Genomic_DNA"/>
</dbReference>
<dbReference type="AlphaFoldDB" id="A0A2U9IG68"/>
<dbReference type="InterPro" id="IPR038664">
    <property type="entry name" value="Gar1/Naf1_Cbf5-bd_sf"/>
</dbReference>
<dbReference type="InterPro" id="IPR009000">
    <property type="entry name" value="Transl_B-barrel_sf"/>
</dbReference>
<reference evidence="1 2" key="1">
    <citation type="submission" date="2018-05" db="EMBL/GenBank/DDBJ databases">
        <title>Complete Genome Sequences of Extremely Thermoacidophilic, Metal-Mobilizing Type-Strain Members of the Archaeal Family Sulfolobaceae: Acidianus brierleyi DSM-1651T, Acidianus sulfidivorans DSM-18786T, Metallosphaera hakonensis DSM-7519T, and Metallosphaera prunae DSM-10039T.</title>
        <authorList>
            <person name="Counts J.A."/>
            <person name="Kelly R.M."/>
        </authorList>
    </citation>
    <scope>NUCLEOTIDE SEQUENCE [LARGE SCALE GENOMIC DNA]</scope>
    <source>
        <strain evidence="1 2">DSM 1651</strain>
    </source>
</reference>
<evidence type="ECO:0000313" key="1">
    <source>
        <dbReference type="EMBL" id="AWR95009.1"/>
    </source>
</evidence>
<dbReference type="RefSeq" id="WP_110270890.1">
    <property type="nucleotide sequence ID" value="NZ_CP029289.2"/>
</dbReference>
<dbReference type="Proteomes" id="UP000248044">
    <property type="component" value="Chromosome"/>
</dbReference>
<proteinExistence type="predicted"/>
<keyword evidence="2" id="KW-1185">Reference proteome</keyword>
<dbReference type="SUPFAM" id="SSF50447">
    <property type="entry name" value="Translation proteins"/>
    <property type="match status" value="1"/>
</dbReference>
<dbReference type="Gene3D" id="2.40.10.230">
    <property type="entry name" value="Probable tRNA pseudouridine synthase domain"/>
    <property type="match status" value="1"/>
</dbReference>
<evidence type="ECO:0000313" key="2">
    <source>
        <dbReference type="Proteomes" id="UP000248044"/>
    </source>
</evidence>
<protein>
    <submittedName>
        <fullName evidence="1">H/ACA RNA-protein complex protein Gar1</fullName>
    </submittedName>
</protein>
<dbReference type="NCBIfam" id="NF009627">
    <property type="entry name" value="PRK13149.1-1"/>
    <property type="match status" value="1"/>
</dbReference>
<name>A0A2U9IG68_9CREN</name>
<gene>
    <name evidence="1" type="ORF">DFR85_10785</name>
</gene>
<dbReference type="KEGG" id="abri:DFR85_10785"/>